<evidence type="ECO:0000313" key="3">
    <source>
        <dbReference type="Proteomes" id="UP000235392"/>
    </source>
</evidence>
<feature type="region of interest" description="Disordered" evidence="1">
    <location>
        <begin position="107"/>
        <end position="127"/>
    </location>
</feature>
<dbReference type="AlphaFoldDB" id="A0A2N5TE45"/>
<accession>A0A2N5TE45</accession>
<reference evidence="2 3" key="1">
    <citation type="submission" date="2017-11" db="EMBL/GenBank/DDBJ databases">
        <title>De novo assembly and phasing of dikaryotic genomes from two isolates of Puccinia coronata f. sp. avenae, the causal agent of oat crown rust.</title>
        <authorList>
            <person name="Miller M.E."/>
            <person name="Zhang Y."/>
            <person name="Omidvar V."/>
            <person name="Sperschneider J."/>
            <person name="Schwessinger B."/>
            <person name="Raley C."/>
            <person name="Palmer J.M."/>
            <person name="Garnica D."/>
            <person name="Upadhyaya N."/>
            <person name="Rathjen J."/>
            <person name="Taylor J.M."/>
            <person name="Park R.F."/>
            <person name="Dodds P.N."/>
            <person name="Hirsch C.D."/>
            <person name="Kianian S.F."/>
            <person name="Figueroa M."/>
        </authorList>
    </citation>
    <scope>NUCLEOTIDE SEQUENCE [LARGE SCALE GENOMIC DNA]</scope>
    <source>
        <strain evidence="2">12SD80</strain>
    </source>
</reference>
<organism evidence="2 3">
    <name type="scientific">Puccinia coronata f. sp. avenae</name>
    <dbReference type="NCBI Taxonomy" id="200324"/>
    <lineage>
        <taxon>Eukaryota</taxon>
        <taxon>Fungi</taxon>
        <taxon>Dikarya</taxon>
        <taxon>Basidiomycota</taxon>
        <taxon>Pucciniomycotina</taxon>
        <taxon>Pucciniomycetes</taxon>
        <taxon>Pucciniales</taxon>
        <taxon>Pucciniaceae</taxon>
        <taxon>Puccinia</taxon>
    </lineage>
</organism>
<sequence>MGHLRQFSESCLIDRSNYSAPPSHHQLIGPNTTIPDYHPLWVPRRSKVLRPIPARSSFEFPSRGRKGSMKFPILGSFLGATLEEEEGYAVSEDAGVDRVRLTKCRSRTSKDDQLKGPQLKRSHSRSSSGLKILIKKLSRSFVCSVPSEPELSVPIHPPFTPPFTPSTLPVPLDSTVKRWSSEMKTRTKWTNELLISTRTSSHLSWWNKTPALVQV</sequence>
<name>A0A2N5TE45_9BASI</name>
<comment type="caution">
    <text evidence="2">The sequence shown here is derived from an EMBL/GenBank/DDBJ whole genome shotgun (WGS) entry which is preliminary data.</text>
</comment>
<dbReference type="EMBL" id="PGCI01000625">
    <property type="protein sequence ID" value="PLW23739.1"/>
    <property type="molecule type" value="Genomic_DNA"/>
</dbReference>
<evidence type="ECO:0000313" key="2">
    <source>
        <dbReference type="EMBL" id="PLW23739.1"/>
    </source>
</evidence>
<protein>
    <submittedName>
        <fullName evidence="2">Uncharacterized protein</fullName>
    </submittedName>
</protein>
<evidence type="ECO:0000256" key="1">
    <source>
        <dbReference type="SAM" id="MobiDB-lite"/>
    </source>
</evidence>
<gene>
    <name evidence="2" type="ORF">PCASD_12628</name>
</gene>
<proteinExistence type="predicted"/>
<dbReference type="Proteomes" id="UP000235392">
    <property type="component" value="Unassembled WGS sequence"/>
</dbReference>